<gene>
    <name evidence="8" type="ORF">S7711_05455</name>
</gene>
<sequence>MGLLHLIPTLVLFVAPGIAASIARETSPSNGSVWPQEIATEVYGPEWPGFANATERWSAYEAPTFNEVFIPQTPQDLSLGLRHLSDTGRQWLALSGGHGYSPTLRVIQDAVLINLRNFTYSRVNGDNTLTVGTGSRFRDIITTAYNADRELTVGNCPCVGALGAMLGGGLGRLQGLHGLTSDALREIKMVLWDGTLVTASDKVNQELFWGMRGAGQNFGIVYEATFETFAQNSGGNHYVADFLVSPENLTAAMDVTNSLLETDPALAIATIFQNDPRTDTTGILINVVYAGPAEQGRAIASLYEPLALSMPTDTVVPWPQVASTALLGGFDLDQNCTLSGGKIDQYSVLVRDLPSAVYSEMFESFTTFVRENPLASTSAVLIESFGEGAINALPADYSAFPHRHFFANAVAIAASWTDDAVEEAADAWAVEWRDRLARPEVSGYDELHVYQNYANDDEPLSALYGFDDARHKRLTALKKKYDPRGHFDGYHAIPRNLANWS</sequence>
<evidence type="ECO:0000259" key="7">
    <source>
        <dbReference type="PROSITE" id="PS51387"/>
    </source>
</evidence>
<dbReference type="InterPro" id="IPR036318">
    <property type="entry name" value="FAD-bd_PCMH-like_sf"/>
</dbReference>
<keyword evidence="6" id="KW-0732">Signal</keyword>
<dbReference type="PROSITE" id="PS51387">
    <property type="entry name" value="FAD_PCMH"/>
    <property type="match status" value="1"/>
</dbReference>
<evidence type="ECO:0000256" key="3">
    <source>
        <dbReference type="ARBA" id="ARBA00022630"/>
    </source>
</evidence>
<dbReference type="GO" id="GO:0071949">
    <property type="term" value="F:FAD binding"/>
    <property type="evidence" value="ECO:0007669"/>
    <property type="project" value="InterPro"/>
</dbReference>
<name>A0A084BAX5_STACB</name>
<dbReference type="PANTHER" id="PTHR42973">
    <property type="entry name" value="BINDING OXIDOREDUCTASE, PUTATIVE (AFU_ORTHOLOGUE AFUA_1G17690)-RELATED"/>
    <property type="match status" value="1"/>
</dbReference>
<keyword evidence="3" id="KW-0285">Flavoprotein</keyword>
<dbReference type="InterPro" id="IPR050416">
    <property type="entry name" value="FAD-linked_Oxidoreductase"/>
</dbReference>
<dbReference type="EMBL" id="KL647495">
    <property type="protein sequence ID" value="KEY74704.1"/>
    <property type="molecule type" value="Genomic_DNA"/>
</dbReference>
<dbReference type="Pfam" id="PF08031">
    <property type="entry name" value="BBE"/>
    <property type="match status" value="1"/>
</dbReference>
<reference evidence="8 9" key="1">
    <citation type="journal article" date="2014" name="BMC Genomics">
        <title>Comparative genome sequencing reveals chemotype-specific gene clusters in the toxigenic black mold Stachybotrys.</title>
        <authorList>
            <person name="Semeiks J."/>
            <person name="Borek D."/>
            <person name="Otwinowski Z."/>
            <person name="Grishin N.V."/>
        </authorList>
    </citation>
    <scope>NUCLEOTIDE SEQUENCE [LARGE SCALE GENOMIC DNA]</scope>
    <source>
        <strain evidence="9">CBS 109288 / IBT 7711</strain>
    </source>
</reference>
<dbReference type="GO" id="GO:0016491">
    <property type="term" value="F:oxidoreductase activity"/>
    <property type="evidence" value="ECO:0007669"/>
    <property type="project" value="UniProtKB-KW"/>
</dbReference>
<comment type="cofactor">
    <cofactor evidence="1">
        <name>FAD</name>
        <dbReference type="ChEBI" id="CHEBI:57692"/>
    </cofactor>
</comment>
<dbReference type="SUPFAM" id="SSF56176">
    <property type="entry name" value="FAD-binding/transporter-associated domain-like"/>
    <property type="match status" value="1"/>
</dbReference>
<dbReference type="InterPro" id="IPR016166">
    <property type="entry name" value="FAD-bd_PCMH"/>
</dbReference>
<keyword evidence="9" id="KW-1185">Reference proteome</keyword>
<dbReference type="HOGENOM" id="CLU_018354_0_0_1"/>
<dbReference type="OrthoDB" id="415825at2759"/>
<proteinExistence type="inferred from homology"/>
<accession>A0A084BAX5</accession>
<keyword evidence="5" id="KW-0560">Oxidoreductase</keyword>
<evidence type="ECO:0000256" key="2">
    <source>
        <dbReference type="ARBA" id="ARBA00005466"/>
    </source>
</evidence>
<dbReference type="InterPro" id="IPR006094">
    <property type="entry name" value="Oxid_FAD_bind_N"/>
</dbReference>
<dbReference type="PANTHER" id="PTHR42973:SF39">
    <property type="entry name" value="FAD-BINDING PCMH-TYPE DOMAIN-CONTAINING PROTEIN"/>
    <property type="match status" value="1"/>
</dbReference>
<evidence type="ECO:0000256" key="6">
    <source>
        <dbReference type="SAM" id="SignalP"/>
    </source>
</evidence>
<evidence type="ECO:0000256" key="5">
    <source>
        <dbReference type="ARBA" id="ARBA00023002"/>
    </source>
</evidence>
<evidence type="ECO:0000256" key="4">
    <source>
        <dbReference type="ARBA" id="ARBA00022827"/>
    </source>
</evidence>
<evidence type="ECO:0000256" key="1">
    <source>
        <dbReference type="ARBA" id="ARBA00001974"/>
    </source>
</evidence>
<dbReference type="AlphaFoldDB" id="A0A084BAX5"/>
<protein>
    <recommendedName>
        <fullName evidence="7">FAD-binding PCMH-type domain-containing protein</fullName>
    </recommendedName>
</protein>
<organism evidence="8 9">
    <name type="scientific">Stachybotrys chartarum (strain CBS 109288 / IBT 7711)</name>
    <name type="common">Toxic black mold</name>
    <name type="synonym">Stilbospora chartarum</name>
    <dbReference type="NCBI Taxonomy" id="1280523"/>
    <lineage>
        <taxon>Eukaryota</taxon>
        <taxon>Fungi</taxon>
        <taxon>Dikarya</taxon>
        <taxon>Ascomycota</taxon>
        <taxon>Pezizomycotina</taxon>
        <taxon>Sordariomycetes</taxon>
        <taxon>Hypocreomycetidae</taxon>
        <taxon>Hypocreales</taxon>
        <taxon>Stachybotryaceae</taxon>
        <taxon>Stachybotrys</taxon>
    </lineage>
</organism>
<dbReference type="InterPro" id="IPR016169">
    <property type="entry name" value="FAD-bd_PCMH_sub2"/>
</dbReference>
<feature type="chain" id="PRO_5001771935" description="FAD-binding PCMH-type domain-containing protein" evidence="6">
    <location>
        <begin position="20"/>
        <end position="501"/>
    </location>
</feature>
<dbReference type="InterPro" id="IPR012951">
    <property type="entry name" value="BBE"/>
</dbReference>
<evidence type="ECO:0000313" key="8">
    <source>
        <dbReference type="EMBL" id="KEY74704.1"/>
    </source>
</evidence>
<feature type="signal peptide" evidence="6">
    <location>
        <begin position="1"/>
        <end position="19"/>
    </location>
</feature>
<dbReference type="Gene3D" id="3.40.462.20">
    <property type="match status" value="1"/>
</dbReference>
<comment type="similarity">
    <text evidence="2">Belongs to the oxygen-dependent FAD-linked oxidoreductase family.</text>
</comment>
<evidence type="ECO:0000313" key="9">
    <source>
        <dbReference type="Proteomes" id="UP000028045"/>
    </source>
</evidence>
<keyword evidence="4" id="KW-0274">FAD</keyword>
<dbReference type="Gene3D" id="3.30.465.10">
    <property type="match status" value="1"/>
</dbReference>
<dbReference type="Pfam" id="PF01565">
    <property type="entry name" value="FAD_binding_4"/>
    <property type="match status" value="1"/>
</dbReference>
<dbReference type="Proteomes" id="UP000028045">
    <property type="component" value="Unassembled WGS sequence"/>
</dbReference>
<feature type="domain" description="FAD-binding PCMH-type" evidence="7">
    <location>
        <begin position="60"/>
        <end position="231"/>
    </location>
</feature>